<dbReference type="AlphaFoldDB" id="A0A0J9EXH3"/>
<dbReference type="EMBL" id="LATL02000025">
    <property type="protein sequence ID" value="KMW70903.1"/>
    <property type="molecule type" value="Genomic_DNA"/>
</dbReference>
<evidence type="ECO:0000313" key="1">
    <source>
        <dbReference type="EMBL" id="KMW70903.1"/>
    </source>
</evidence>
<comment type="caution">
    <text evidence="1">The sequence shown here is derived from an EMBL/GenBank/DDBJ whole genome shotgun (WGS) entry which is preliminary data.</text>
</comment>
<evidence type="ECO:0000313" key="2">
    <source>
        <dbReference type="Proteomes" id="UP000033607"/>
    </source>
</evidence>
<reference evidence="1 2" key="1">
    <citation type="submission" date="2015-06" db="EMBL/GenBank/DDBJ databases">
        <title>Draft genome assembly of filamentous brackish cyanobacterium Limnoraphis robusta strain CS-951.</title>
        <authorList>
            <person name="Willis A."/>
            <person name="Parks M."/>
            <person name="Burford M.A."/>
        </authorList>
    </citation>
    <scope>NUCLEOTIDE SEQUENCE [LARGE SCALE GENOMIC DNA]</scope>
    <source>
        <strain evidence="1 2">CS-951</strain>
    </source>
</reference>
<proteinExistence type="predicted"/>
<organism evidence="1 2">
    <name type="scientific">Limnoraphis robusta CS-951</name>
    <dbReference type="NCBI Taxonomy" id="1637645"/>
    <lineage>
        <taxon>Bacteria</taxon>
        <taxon>Bacillati</taxon>
        <taxon>Cyanobacteriota</taxon>
        <taxon>Cyanophyceae</taxon>
        <taxon>Oscillatoriophycideae</taxon>
        <taxon>Oscillatoriales</taxon>
        <taxon>Sirenicapillariaceae</taxon>
        <taxon>Limnoraphis</taxon>
    </lineage>
</organism>
<dbReference type="Proteomes" id="UP000033607">
    <property type="component" value="Unassembled WGS sequence"/>
</dbReference>
<protein>
    <submittedName>
        <fullName evidence="1">Uncharacterized protein</fullName>
    </submittedName>
</protein>
<accession>A0A0J9EXH3</accession>
<feature type="non-terminal residue" evidence="1">
    <location>
        <position position="160"/>
    </location>
</feature>
<name>A0A0J9EXH3_9CYAN</name>
<gene>
    <name evidence="1" type="ORF">WN50_31765</name>
</gene>
<sequence>MLLTAISANIELSAKIKAELILFHNSKTMMTSKLMVLTENLVSFEQQTEEIVQDANFWNKLTKVAESSKEAATHLTTQTTDKLGNAAKSSMEVLANTASQTGEAIGQATTNTVHAVENVASQTGELAGKLTTETASFVANTASKTGEAVGQATTNTVHAV</sequence>